<dbReference type="Proteomes" id="UP000601055">
    <property type="component" value="Unassembled WGS sequence"/>
</dbReference>
<evidence type="ECO:0000313" key="2">
    <source>
        <dbReference type="EMBL" id="MBB2145723.1"/>
    </source>
</evidence>
<keyword evidence="3" id="KW-1185">Reference proteome</keyword>
<evidence type="ECO:0008006" key="4">
    <source>
        <dbReference type="Google" id="ProtNLM"/>
    </source>
</evidence>
<accession>A0A923IVC7</accession>
<proteinExistence type="predicted"/>
<name>A0A923IVC7_9SPHI</name>
<evidence type="ECO:0000313" key="3">
    <source>
        <dbReference type="Proteomes" id="UP000601055"/>
    </source>
</evidence>
<feature type="chain" id="PRO_5037826620" description="DUF3298 domain-containing protein" evidence="1">
    <location>
        <begin position="22"/>
        <end position="242"/>
    </location>
</feature>
<evidence type="ECO:0000256" key="1">
    <source>
        <dbReference type="SAM" id="SignalP"/>
    </source>
</evidence>
<dbReference type="EMBL" id="WNXD01000002">
    <property type="protein sequence ID" value="MBB2145723.1"/>
    <property type="molecule type" value="Genomic_DNA"/>
</dbReference>
<comment type="caution">
    <text evidence="2">The sequence shown here is derived from an EMBL/GenBank/DDBJ whole genome shotgun (WGS) entry which is preliminary data.</text>
</comment>
<feature type="signal peptide" evidence="1">
    <location>
        <begin position="1"/>
        <end position="21"/>
    </location>
</feature>
<dbReference type="AlphaFoldDB" id="A0A923IVC7"/>
<dbReference type="RefSeq" id="WP_182922415.1">
    <property type="nucleotide sequence ID" value="NZ_WNXD01000002.1"/>
</dbReference>
<keyword evidence="1" id="KW-0732">Signal</keyword>
<gene>
    <name evidence="2" type="ORF">GM921_09515</name>
</gene>
<reference evidence="2" key="1">
    <citation type="submission" date="2019-11" db="EMBL/GenBank/DDBJ databases">
        <title>Description of Pedobacter sp. LMG 31464T.</title>
        <authorList>
            <person name="Carlier A."/>
            <person name="Qi S."/>
            <person name="Vandamme P."/>
        </authorList>
    </citation>
    <scope>NUCLEOTIDE SEQUENCE</scope>
    <source>
        <strain evidence="2">LMG 31464</strain>
    </source>
</reference>
<organism evidence="2 3">
    <name type="scientific">Pedobacter planticolens</name>
    <dbReference type="NCBI Taxonomy" id="2679964"/>
    <lineage>
        <taxon>Bacteria</taxon>
        <taxon>Pseudomonadati</taxon>
        <taxon>Bacteroidota</taxon>
        <taxon>Sphingobacteriia</taxon>
        <taxon>Sphingobacteriales</taxon>
        <taxon>Sphingobacteriaceae</taxon>
        <taxon>Pedobacter</taxon>
    </lineage>
</organism>
<sequence>MKKIFSLALATLISFAGFSQVQKPIEVQFKMLENKTSTGKKEIAMSVSIINHTDKAIYIPGFDLFASFSGVHFYQKEGKVWKEINIDTHTYQLDPETNKINHTTFYDDANSLSKKFSPNIRYLRNYQDSLLKAYTKVAPKEQTTILNVLNMQEPLFLKPGQRLDNYFVKSLDYLLTKKMIFKISFNSEPLDSLKYYRGPYFYSRGSRVKQELPFPTKIFGYQVYYPKSIGSNVLIFNNNPAP</sequence>
<protein>
    <recommendedName>
        <fullName evidence="4">DUF3298 domain-containing protein</fullName>
    </recommendedName>
</protein>